<feature type="non-terminal residue" evidence="5">
    <location>
        <position position="90"/>
    </location>
</feature>
<dbReference type="EMBL" id="KR699587">
    <property type="protein sequence ID" value="AKJ51742.1"/>
    <property type="molecule type" value="Genomic_DNA"/>
</dbReference>
<evidence type="ECO:0000313" key="3">
    <source>
        <dbReference type="EMBL" id="AKJ51658.1"/>
    </source>
</evidence>
<gene>
    <name evidence="5" type="ORF">PXCpXYh10Y</name>
</gene>
<feature type="compositionally biased region" description="Basic and acidic residues" evidence="1">
    <location>
        <begin position="33"/>
        <end position="63"/>
    </location>
</feature>
<feature type="non-terminal residue" evidence="5">
    <location>
        <position position="1"/>
    </location>
</feature>
<reference evidence="5" key="1">
    <citation type="journal article" date="2015" name="J. Mol. Evol.">
        <title>The Evolutionary Tempo of Sex Chromosome Degradation in Carica papaya.</title>
        <authorList>
            <person name="Wu M."/>
            <person name="Moore R.C."/>
        </authorList>
    </citation>
    <scope>NUCLEOTIDE SEQUENCE</scope>
    <source>
        <strain evidence="6">Cp190</strain>
        <strain evidence="7">Cp193</strain>
        <strain evidence="8">Cp205</strain>
        <strain evidence="9">Cp209</strain>
        <strain evidence="3">Cp49</strain>
        <strain evidence="4">Cp51</strain>
        <strain evidence="5">Cp56</strain>
        <strain evidence="2">Cp9</strain>
    </source>
</reference>
<protein>
    <submittedName>
        <fullName evidence="5">PXCpXYh10Y</fullName>
    </submittedName>
</protein>
<evidence type="ECO:0000313" key="6">
    <source>
        <dbReference type="EMBL" id="AKJ51742.1"/>
    </source>
</evidence>
<dbReference type="AlphaFoldDB" id="A0A0G3DBW8"/>
<proteinExistence type="predicted"/>
<accession>A0A0G3DBW8</accession>
<dbReference type="EMBL" id="KR699565">
    <property type="protein sequence ID" value="AKJ51662.1"/>
    <property type="molecule type" value="Genomic_DNA"/>
</dbReference>
<evidence type="ECO:0000256" key="1">
    <source>
        <dbReference type="SAM" id="MobiDB-lite"/>
    </source>
</evidence>
<sequence length="90" mass="9666">DDASSTEKYGMEEMIFFQEEEVFPTINVGNASGKEEENGIRGVADAKDSAKRKLPEKQTEKKPAHVMGLINISHVSGKGNRPSGSSLGDG</sequence>
<name>A0A0G3DBW8_CARPA</name>
<dbReference type="EMBL" id="KR699589">
    <property type="protein sequence ID" value="AKJ51750.1"/>
    <property type="molecule type" value="Genomic_DNA"/>
</dbReference>
<evidence type="ECO:0000313" key="2">
    <source>
        <dbReference type="EMBL" id="AKJ51642.1"/>
    </source>
</evidence>
<organism evidence="5">
    <name type="scientific">Carica papaya</name>
    <name type="common">Papaya</name>
    <dbReference type="NCBI Taxonomy" id="3649"/>
    <lineage>
        <taxon>Eukaryota</taxon>
        <taxon>Viridiplantae</taxon>
        <taxon>Streptophyta</taxon>
        <taxon>Embryophyta</taxon>
        <taxon>Tracheophyta</taxon>
        <taxon>Spermatophyta</taxon>
        <taxon>Magnoliopsida</taxon>
        <taxon>eudicotyledons</taxon>
        <taxon>Gunneridae</taxon>
        <taxon>Pentapetalae</taxon>
        <taxon>rosids</taxon>
        <taxon>malvids</taxon>
        <taxon>Brassicales</taxon>
        <taxon>Caricaceae</taxon>
        <taxon>Carica</taxon>
    </lineage>
</organism>
<dbReference type="EMBL" id="KR699590">
    <property type="protein sequence ID" value="AKJ51754.1"/>
    <property type="molecule type" value="Genomic_DNA"/>
</dbReference>
<dbReference type="EMBL" id="KR699588">
    <property type="protein sequence ID" value="AKJ51746.1"/>
    <property type="molecule type" value="Genomic_DNA"/>
</dbReference>
<feature type="region of interest" description="Disordered" evidence="1">
    <location>
        <begin position="29"/>
        <end position="90"/>
    </location>
</feature>
<evidence type="ECO:0000313" key="9">
    <source>
        <dbReference type="EMBL" id="AKJ51754.1"/>
    </source>
</evidence>
<evidence type="ECO:0000313" key="4">
    <source>
        <dbReference type="EMBL" id="AKJ51662.1"/>
    </source>
</evidence>
<dbReference type="EMBL" id="KR699559">
    <property type="protein sequence ID" value="AKJ51642.1"/>
    <property type="molecule type" value="Genomic_DNA"/>
</dbReference>
<dbReference type="EMBL" id="KR699566">
    <property type="protein sequence ID" value="AKJ51666.1"/>
    <property type="molecule type" value="Genomic_DNA"/>
</dbReference>
<dbReference type="EMBL" id="KR699564">
    <property type="protein sequence ID" value="AKJ51658.1"/>
    <property type="molecule type" value="Genomic_DNA"/>
</dbReference>
<evidence type="ECO:0000313" key="8">
    <source>
        <dbReference type="EMBL" id="AKJ51750.1"/>
    </source>
</evidence>
<evidence type="ECO:0000313" key="7">
    <source>
        <dbReference type="EMBL" id="AKJ51746.1"/>
    </source>
</evidence>
<evidence type="ECO:0000313" key="5">
    <source>
        <dbReference type="EMBL" id="AKJ51666.1"/>
    </source>
</evidence>